<comment type="caution">
    <text evidence="5">The sequence shown here is derived from an EMBL/GenBank/DDBJ whole genome shotgun (WGS) entry which is preliminary data.</text>
</comment>
<dbReference type="Pfam" id="PF01408">
    <property type="entry name" value="GFO_IDH_MocA"/>
    <property type="match status" value="1"/>
</dbReference>
<proteinExistence type="inferred from homology"/>
<dbReference type="NCBIfam" id="NF008607">
    <property type="entry name" value="PRK11579.1"/>
    <property type="match status" value="1"/>
</dbReference>
<dbReference type="Gene3D" id="3.30.360.10">
    <property type="entry name" value="Dihydrodipicolinate Reductase, domain 2"/>
    <property type="match status" value="1"/>
</dbReference>
<dbReference type="InterPro" id="IPR000683">
    <property type="entry name" value="Gfo/Idh/MocA-like_OxRdtase_N"/>
</dbReference>
<dbReference type="InterPro" id="IPR004104">
    <property type="entry name" value="Gfo/Idh/MocA-like_OxRdtase_C"/>
</dbReference>
<dbReference type="Gene3D" id="3.40.50.720">
    <property type="entry name" value="NAD(P)-binding Rossmann-like Domain"/>
    <property type="match status" value="1"/>
</dbReference>
<organism evidence="5 6">
    <name type="scientific">Metabacillus flavus</name>
    <dbReference type="NCBI Taxonomy" id="2823519"/>
    <lineage>
        <taxon>Bacteria</taxon>
        <taxon>Bacillati</taxon>
        <taxon>Bacillota</taxon>
        <taxon>Bacilli</taxon>
        <taxon>Bacillales</taxon>
        <taxon>Bacillaceae</taxon>
        <taxon>Metabacillus</taxon>
    </lineage>
</organism>
<evidence type="ECO:0000313" key="6">
    <source>
        <dbReference type="Proteomes" id="UP000682403"/>
    </source>
</evidence>
<dbReference type="SUPFAM" id="SSF51735">
    <property type="entry name" value="NAD(P)-binding Rossmann-fold domains"/>
    <property type="match status" value="1"/>
</dbReference>
<gene>
    <name evidence="5" type="ORF">J9317_07580</name>
</gene>
<protein>
    <submittedName>
        <fullName evidence="5">Oxidoreductase</fullName>
    </submittedName>
</protein>
<feature type="domain" description="Gfo/Idh/MocA-like oxidoreductase C-terminal" evidence="4">
    <location>
        <begin position="133"/>
        <end position="346"/>
    </location>
</feature>
<keyword evidence="2" id="KW-0560">Oxidoreductase</keyword>
<sequence>MEKIRTGLVGYGLSGQVFHAPFLHANPRFDLSMVMERSKNLAKNIYPYTERVNSYEQVIEDDSIELVIITTPNNLHYEMVQRALLNGKHVLVEKPFTISSCEGYELARLAEEQKKVLTVYHNRRWDGDFLTVKSLLDQGMLGKPAAYEAHFDRFEKNLSTDAWREKDLPGSGIVYDLGSHLIDQALTLFGVPKEVSADIDIQREGGAADDAFAIRLYYPELTAVLKSGMLVREPGPRFQVHGSNGSYVKYGIDPQEERLGAGRMPDDEEIGSENEELWGILNTDISGLHYRGRVETIPGQYMAFYDGLYRSIRNEEEPPVLAEEAADVIKIIECAKISAAEKRTVSFSKEQAAE</sequence>
<evidence type="ECO:0000313" key="5">
    <source>
        <dbReference type="EMBL" id="MBS2968615.1"/>
    </source>
</evidence>
<accession>A0ABS5LD11</accession>
<dbReference type="PANTHER" id="PTHR43708:SF5">
    <property type="entry name" value="CONSERVED EXPRESSED OXIDOREDUCTASE (EUROFUNG)-RELATED"/>
    <property type="match status" value="1"/>
</dbReference>
<dbReference type="Proteomes" id="UP000682403">
    <property type="component" value="Unassembled WGS sequence"/>
</dbReference>
<dbReference type="Pfam" id="PF02894">
    <property type="entry name" value="GFO_IDH_MocA_C"/>
    <property type="match status" value="1"/>
</dbReference>
<evidence type="ECO:0000256" key="2">
    <source>
        <dbReference type="ARBA" id="ARBA00023002"/>
    </source>
</evidence>
<keyword evidence="6" id="KW-1185">Reference proteome</keyword>
<evidence type="ECO:0000259" key="4">
    <source>
        <dbReference type="Pfam" id="PF02894"/>
    </source>
</evidence>
<evidence type="ECO:0000259" key="3">
    <source>
        <dbReference type="Pfam" id="PF01408"/>
    </source>
</evidence>
<feature type="domain" description="Gfo/Idh/MocA-like oxidoreductase N-terminal" evidence="3">
    <location>
        <begin position="4"/>
        <end position="121"/>
    </location>
</feature>
<reference evidence="5 6" key="1">
    <citation type="submission" date="2021-04" db="EMBL/GenBank/DDBJ databases">
        <title>Metabacillus sp. strain KIGAM252 whole genome sequence.</title>
        <authorList>
            <person name="Seo M.-J."/>
            <person name="Cho E.-S."/>
            <person name="Hwang C.Y."/>
            <person name="Yoon D.J."/>
        </authorList>
    </citation>
    <scope>NUCLEOTIDE SEQUENCE [LARGE SCALE GENOMIC DNA]</scope>
    <source>
        <strain evidence="5 6">KIGAM252</strain>
    </source>
</reference>
<comment type="similarity">
    <text evidence="1">Belongs to the Gfo/Idh/MocA family.</text>
</comment>
<dbReference type="PANTHER" id="PTHR43708">
    <property type="entry name" value="CONSERVED EXPRESSED OXIDOREDUCTASE (EUROFUNG)"/>
    <property type="match status" value="1"/>
</dbReference>
<name>A0ABS5LD11_9BACI</name>
<evidence type="ECO:0000256" key="1">
    <source>
        <dbReference type="ARBA" id="ARBA00010928"/>
    </source>
</evidence>
<dbReference type="EMBL" id="JAGVRK010000001">
    <property type="protein sequence ID" value="MBS2968615.1"/>
    <property type="molecule type" value="Genomic_DNA"/>
</dbReference>
<dbReference type="RefSeq" id="WP_211557570.1">
    <property type="nucleotide sequence ID" value="NZ_JAGVRK010000001.1"/>
</dbReference>
<dbReference type="InterPro" id="IPR036291">
    <property type="entry name" value="NAD(P)-bd_dom_sf"/>
</dbReference>
<dbReference type="InterPro" id="IPR051317">
    <property type="entry name" value="Gfo/Idh/MocA_oxidoreduct"/>
</dbReference>